<keyword evidence="3" id="KW-0805">Transcription regulation</keyword>
<evidence type="ECO:0008006" key="10">
    <source>
        <dbReference type="Google" id="ProtNLM"/>
    </source>
</evidence>
<evidence type="ECO:0000256" key="1">
    <source>
        <dbReference type="ARBA" id="ARBA00022723"/>
    </source>
</evidence>
<dbReference type="EMBL" id="KN847319">
    <property type="protein sequence ID" value="KIW56935.1"/>
    <property type="molecule type" value="Genomic_DNA"/>
</dbReference>
<evidence type="ECO:0000313" key="9">
    <source>
        <dbReference type="Proteomes" id="UP000054342"/>
    </source>
</evidence>
<keyword evidence="4" id="KW-0238">DNA-binding</keyword>
<dbReference type="AlphaFoldDB" id="A0A0D2EQC6"/>
<keyword evidence="5" id="KW-0804">Transcription</keyword>
<keyword evidence="1" id="KW-0479">Metal-binding</keyword>
<keyword evidence="9" id="KW-1185">Reference proteome</keyword>
<dbReference type="STRING" id="348802.A0A0D2EQC6"/>
<dbReference type="Proteomes" id="UP000054342">
    <property type="component" value="Unassembled WGS sequence"/>
</dbReference>
<name>A0A0D2EQC6_9EURO</name>
<sequence>MTSMNQLDVDALKYLDSHISHPASGNALPYRTSNSPVTPPRPTQMSYGDSTAACTLLLQKQAQLGRVIEEIQRQSHSSSRKPLCQSASWIEALHSKLNARLLGWYDSLPGELRWSRWSSNLDTLEPDLATLHVMYQTTRLRLNRPLLGRKWHGIYSKHRSNGVCQAFDICEDSIETIVGILRRFSVQHTLKNAPLVFVYGLIAAVDASLAMASGRAPEEGSDPLPGETVLLTMDTMLLELSHSWRIAGDARNGLRDRLQQVQMEIFPTPRDDKSTSTPSTSTGISPDFRDYYTADPGTTFAPCAQALPQASLWCGNNQELDLEILGASDLEFDMSSVFQYGGNLADLRTL</sequence>
<feature type="compositionally biased region" description="Low complexity" evidence="7">
    <location>
        <begin position="275"/>
        <end position="286"/>
    </location>
</feature>
<dbReference type="InterPro" id="IPR051615">
    <property type="entry name" value="Transcr_Regulatory_Elem"/>
</dbReference>
<proteinExistence type="predicted"/>
<evidence type="ECO:0000256" key="3">
    <source>
        <dbReference type="ARBA" id="ARBA00023015"/>
    </source>
</evidence>
<reference evidence="8 9" key="1">
    <citation type="submission" date="2015-01" db="EMBL/GenBank/DDBJ databases">
        <title>The Genome Sequence of Exophiala xenobiotica CBS118157.</title>
        <authorList>
            <consortium name="The Broad Institute Genomics Platform"/>
            <person name="Cuomo C."/>
            <person name="de Hoog S."/>
            <person name="Gorbushina A."/>
            <person name="Stielow B."/>
            <person name="Teixiera M."/>
            <person name="Abouelleil A."/>
            <person name="Chapman S.B."/>
            <person name="Priest M."/>
            <person name="Young S.K."/>
            <person name="Wortman J."/>
            <person name="Nusbaum C."/>
            <person name="Birren B."/>
        </authorList>
    </citation>
    <scope>NUCLEOTIDE SEQUENCE [LARGE SCALE GENOMIC DNA]</scope>
    <source>
        <strain evidence="8 9">CBS 118157</strain>
    </source>
</reference>
<evidence type="ECO:0000256" key="2">
    <source>
        <dbReference type="ARBA" id="ARBA00022833"/>
    </source>
</evidence>
<dbReference type="RefSeq" id="XP_013317519.1">
    <property type="nucleotide sequence ID" value="XM_013462065.1"/>
</dbReference>
<dbReference type="PANTHER" id="PTHR31313">
    <property type="entry name" value="TY1 ENHANCER ACTIVATOR"/>
    <property type="match status" value="1"/>
</dbReference>
<evidence type="ECO:0000313" key="8">
    <source>
        <dbReference type="EMBL" id="KIW56935.1"/>
    </source>
</evidence>
<feature type="region of interest" description="Disordered" evidence="7">
    <location>
        <begin position="268"/>
        <end position="288"/>
    </location>
</feature>
<evidence type="ECO:0000256" key="5">
    <source>
        <dbReference type="ARBA" id="ARBA00023163"/>
    </source>
</evidence>
<dbReference type="OrthoDB" id="2154091at2759"/>
<evidence type="ECO:0000256" key="7">
    <source>
        <dbReference type="SAM" id="MobiDB-lite"/>
    </source>
</evidence>
<protein>
    <recommendedName>
        <fullName evidence="10">Transcription factor domain-containing protein</fullName>
    </recommendedName>
</protein>
<dbReference type="HOGENOM" id="CLU_792351_0_0_1"/>
<dbReference type="PANTHER" id="PTHR31313:SF81">
    <property type="entry name" value="TY1 ENHANCER ACTIVATOR"/>
    <property type="match status" value="1"/>
</dbReference>
<organism evidence="8 9">
    <name type="scientific">Exophiala xenobiotica</name>
    <dbReference type="NCBI Taxonomy" id="348802"/>
    <lineage>
        <taxon>Eukaryota</taxon>
        <taxon>Fungi</taxon>
        <taxon>Dikarya</taxon>
        <taxon>Ascomycota</taxon>
        <taxon>Pezizomycotina</taxon>
        <taxon>Eurotiomycetes</taxon>
        <taxon>Chaetothyriomycetidae</taxon>
        <taxon>Chaetothyriales</taxon>
        <taxon>Herpotrichiellaceae</taxon>
        <taxon>Exophiala</taxon>
    </lineage>
</organism>
<dbReference type="GO" id="GO:0046872">
    <property type="term" value="F:metal ion binding"/>
    <property type="evidence" value="ECO:0007669"/>
    <property type="project" value="UniProtKB-KW"/>
</dbReference>
<dbReference type="GO" id="GO:0003677">
    <property type="term" value="F:DNA binding"/>
    <property type="evidence" value="ECO:0007669"/>
    <property type="project" value="UniProtKB-KW"/>
</dbReference>
<evidence type="ECO:0000256" key="4">
    <source>
        <dbReference type="ARBA" id="ARBA00023125"/>
    </source>
</evidence>
<dbReference type="GeneID" id="25327455"/>
<accession>A0A0D2EQC6</accession>
<gene>
    <name evidence="8" type="ORF">PV05_05547</name>
</gene>
<keyword evidence="2" id="KW-0862">Zinc</keyword>
<feature type="region of interest" description="Disordered" evidence="7">
    <location>
        <begin position="25"/>
        <end position="46"/>
    </location>
</feature>
<dbReference type="CDD" id="cd12148">
    <property type="entry name" value="fungal_TF_MHR"/>
    <property type="match status" value="1"/>
</dbReference>
<keyword evidence="6" id="KW-0539">Nucleus</keyword>
<evidence type="ECO:0000256" key="6">
    <source>
        <dbReference type="ARBA" id="ARBA00023242"/>
    </source>
</evidence>